<feature type="compositionally biased region" description="Polar residues" evidence="1">
    <location>
        <begin position="34"/>
        <end position="46"/>
    </location>
</feature>
<feature type="compositionally biased region" description="Low complexity" evidence="1">
    <location>
        <begin position="190"/>
        <end position="200"/>
    </location>
</feature>
<feature type="region of interest" description="Disordered" evidence="1">
    <location>
        <begin position="526"/>
        <end position="547"/>
    </location>
</feature>
<accession>A0A9P5PKM6</accession>
<reference evidence="2" key="1">
    <citation type="submission" date="2020-11" db="EMBL/GenBank/DDBJ databases">
        <authorList>
            <consortium name="DOE Joint Genome Institute"/>
            <person name="Ahrendt S."/>
            <person name="Riley R."/>
            <person name="Andreopoulos W."/>
            <person name="Labutti K."/>
            <person name="Pangilinan J."/>
            <person name="Ruiz-Duenas F.J."/>
            <person name="Barrasa J.M."/>
            <person name="Sanchez-Garcia M."/>
            <person name="Camarero S."/>
            <person name="Miyauchi S."/>
            <person name="Serrano A."/>
            <person name="Linde D."/>
            <person name="Babiker R."/>
            <person name="Drula E."/>
            <person name="Ayuso-Fernandez I."/>
            <person name="Pacheco R."/>
            <person name="Padilla G."/>
            <person name="Ferreira P."/>
            <person name="Barriuso J."/>
            <person name="Kellner H."/>
            <person name="Castanera R."/>
            <person name="Alfaro M."/>
            <person name="Ramirez L."/>
            <person name="Pisabarro A.G."/>
            <person name="Kuo A."/>
            <person name="Tritt A."/>
            <person name="Lipzen A."/>
            <person name="He G."/>
            <person name="Yan M."/>
            <person name="Ng V."/>
            <person name="Cullen D."/>
            <person name="Martin F."/>
            <person name="Rosso M.-N."/>
            <person name="Henrissat B."/>
            <person name="Hibbett D."/>
            <person name="Martinez A.T."/>
            <person name="Grigoriev I.V."/>
        </authorList>
    </citation>
    <scope>NUCLEOTIDE SEQUENCE</scope>
    <source>
        <strain evidence="2">AH 40177</strain>
    </source>
</reference>
<name>A0A9P5PKM6_9AGAR</name>
<dbReference type="OrthoDB" id="2890087at2759"/>
<proteinExistence type="predicted"/>
<gene>
    <name evidence="2" type="ORF">BDP27DRAFT_1451161</name>
</gene>
<protein>
    <submittedName>
        <fullName evidence="2">Uncharacterized protein</fullName>
    </submittedName>
</protein>
<evidence type="ECO:0000256" key="1">
    <source>
        <dbReference type="SAM" id="MobiDB-lite"/>
    </source>
</evidence>
<evidence type="ECO:0000313" key="2">
    <source>
        <dbReference type="EMBL" id="KAF9063725.1"/>
    </source>
</evidence>
<feature type="compositionally biased region" description="Basic and acidic residues" evidence="1">
    <location>
        <begin position="250"/>
        <end position="284"/>
    </location>
</feature>
<feature type="region of interest" description="Disordered" evidence="1">
    <location>
        <begin position="189"/>
        <end position="293"/>
    </location>
</feature>
<organism evidence="2 3">
    <name type="scientific">Rhodocollybia butyracea</name>
    <dbReference type="NCBI Taxonomy" id="206335"/>
    <lineage>
        <taxon>Eukaryota</taxon>
        <taxon>Fungi</taxon>
        <taxon>Dikarya</taxon>
        <taxon>Basidiomycota</taxon>
        <taxon>Agaricomycotina</taxon>
        <taxon>Agaricomycetes</taxon>
        <taxon>Agaricomycetidae</taxon>
        <taxon>Agaricales</taxon>
        <taxon>Marasmiineae</taxon>
        <taxon>Omphalotaceae</taxon>
        <taxon>Rhodocollybia</taxon>
    </lineage>
</organism>
<comment type="caution">
    <text evidence="2">The sequence shown here is derived from an EMBL/GenBank/DDBJ whole genome shotgun (WGS) entry which is preliminary data.</text>
</comment>
<feature type="region of interest" description="Disordered" evidence="1">
    <location>
        <begin position="477"/>
        <end position="498"/>
    </location>
</feature>
<dbReference type="Proteomes" id="UP000772434">
    <property type="component" value="Unassembled WGS sequence"/>
</dbReference>
<keyword evidence="3" id="KW-1185">Reference proteome</keyword>
<feature type="region of interest" description="Disordered" evidence="1">
    <location>
        <begin position="1"/>
        <end position="61"/>
    </location>
</feature>
<evidence type="ECO:0000313" key="3">
    <source>
        <dbReference type="Proteomes" id="UP000772434"/>
    </source>
</evidence>
<sequence length="598" mass="67838">MDNPYIEEDVSTRSTIRRDGPFPLVQPRPHRPFPSTTFSGLDSVNGQHGEPTRVSDSNTDSLEINDDLKSTFKTVYKKKGTRRERRELNVKYQHIGCEQCAIRRKECIIPATAMQCVHCPAYMKCTRVPMMKRLRVQDIMGISDEQYDRLLHWFKKDAEDELLQPLAHIIPVLTSKQLQKQLESIRRVLSSKPSSAKPSSAIPPPAPTPLINNRSFSEESKRGNPYPSSSGGSDPIPYRYDQVLAPGVDDVSHGADESDSRMDVQSKVEIEEPTRESPVPREDSPCQFSSSTTPLPVITRRKELWTTENHFSPIPNRNYQTSSMSSLSPAPPAKPPTIIRSYTYPPVQPDPSYYHHSYTIAAAGTDIPFTVTWGMDAFVDTQSYYPASNTDSQIPMPDSENTTDLEYDTELEEPPSPTYAENYYMRHHLPHYDPDHQSYSPAPVGVQSNSAADLEYDAELEESPSPIYAENYYTRHHHPQHHPQHRSYSPAPGGVKSNAADLEYDTELEESPSPTYADNYYIHHHHPLHQPANEPQHRSYSPAPVGVQSPCDSRNWELEGSDEILPHFYGEKLQEYEFEIEKAKEDYAAFQPPPDDLT</sequence>
<dbReference type="EMBL" id="JADNRY010000140">
    <property type="protein sequence ID" value="KAF9063725.1"/>
    <property type="molecule type" value="Genomic_DNA"/>
</dbReference>
<dbReference type="AlphaFoldDB" id="A0A9P5PKM6"/>